<organism evidence="2 3">
    <name type="scientific">Rotaria magnacalcarata</name>
    <dbReference type="NCBI Taxonomy" id="392030"/>
    <lineage>
        <taxon>Eukaryota</taxon>
        <taxon>Metazoa</taxon>
        <taxon>Spiralia</taxon>
        <taxon>Gnathifera</taxon>
        <taxon>Rotifera</taxon>
        <taxon>Eurotatoria</taxon>
        <taxon>Bdelloidea</taxon>
        <taxon>Philodinida</taxon>
        <taxon>Philodinidae</taxon>
        <taxon>Rotaria</taxon>
    </lineage>
</organism>
<reference evidence="2" key="1">
    <citation type="submission" date="2021-02" db="EMBL/GenBank/DDBJ databases">
        <authorList>
            <person name="Nowell W R."/>
        </authorList>
    </citation>
    <scope>NUCLEOTIDE SEQUENCE</scope>
</reference>
<dbReference type="Proteomes" id="UP000663866">
    <property type="component" value="Unassembled WGS sequence"/>
</dbReference>
<dbReference type="AlphaFoldDB" id="A0A820NSN4"/>
<gene>
    <name evidence="2" type="ORF">OVN521_LOCUS34416</name>
</gene>
<feature type="compositionally biased region" description="Acidic residues" evidence="1">
    <location>
        <begin position="336"/>
        <end position="350"/>
    </location>
</feature>
<accession>A0A820NSN4</accession>
<feature type="region of interest" description="Disordered" evidence="1">
    <location>
        <begin position="316"/>
        <end position="350"/>
    </location>
</feature>
<name>A0A820NSN4_9BILA</name>
<evidence type="ECO:0000313" key="3">
    <source>
        <dbReference type="Proteomes" id="UP000663866"/>
    </source>
</evidence>
<feature type="compositionally biased region" description="Acidic residues" evidence="1">
    <location>
        <begin position="316"/>
        <end position="328"/>
    </location>
</feature>
<keyword evidence="3" id="KW-1185">Reference proteome</keyword>
<evidence type="ECO:0000313" key="2">
    <source>
        <dbReference type="EMBL" id="CAF4393103.1"/>
    </source>
</evidence>
<dbReference type="EMBL" id="CAJOBG010040006">
    <property type="protein sequence ID" value="CAF4393103.1"/>
    <property type="molecule type" value="Genomic_DNA"/>
</dbReference>
<evidence type="ECO:0000256" key="1">
    <source>
        <dbReference type="SAM" id="MobiDB-lite"/>
    </source>
</evidence>
<protein>
    <submittedName>
        <fullName evidence="2">Uncharacterized protein</fullName>
    </submittedName>
</protein>
<feature type="non-terminal residue" evidence="2">
    <location>
        <position position="1"/>
    </location>
</feature>
<proteinExistence type="predicted"/>
<comment type="caution">
    <text evidence="2">The sequence shown here is derived from an EMBL/GenBank/DDBJ whole genome shotgun (WGS) entry which is preliminary data.</text>
</comment>
<sequence length="417" mass="47631">SEDCTSVISSISYDGTNDCFIGFSSELINGLPVTNQFKTDSYSELETWFEEFDKSTHVNAHLIEPLLTKTSSLVHSRPYIISAYGTNNKVNSIDIFRKWIHIYNECKNRKINVVGFSSDCDPRYLKLEKDNQFITKAAWFSSEINIHCLTSIIILVSSGHLPVYALNTYLFSSQACEATFRSARSLNGTFSSITNFSVYEFMNKIEKISILNKIKSTEESSVTTCSIKFPIHHKNRRDESSTATNTQNLTPITITDMEKIIIKTYQKAQIIMNELRLTETLKKNGLDDCKKLSSFVFKELNERSIVDYSFVDDDDIEESSDDEADDNNDNTSQSLDTDDESNENVLDNDDLDIHHIVTSKETFQGMKIYEQIDPSKKNHYFSIFINNKQTAARLLTKSKNTLSSSRLSRVQQAHRQQ</sequence>